<dbReference type="PROSITE" id="PS01296">
    <property type="entry name" value="RSMI"/>
    <property type="match status" value="1"/>
</dbReference>
<keyword evidence="1 6" id="KW-0963">Cytoplasm</keyword>
<reference evidence="10" key="1">
    <citation type="submission" date="2020-10" db="EMBL/GenBank/DDBJ databases">
        <title>Microbiome of the Black Sea water column analyzed by genome centric metagenomics.</title>
        <authorList>
            <person name="Cabello-Yeves P.J."/>
            <person name="Callieri C."/>
            <person name="Picazo A."/>
            <person name="Mehrshad M."/>
            <person name="Haro-Moreno J.M."/>
            <person name="Roda-Garcia J."/>
            <person name="Dzembekova N."/>
            <person name="Slabakova V."/>
            <person name="Slabakova N."/>
            <person name="Moncheva S."/>
            <person name="Rodriguez-Valera F."/>
        </authorList>
    </citation>
    <scope>NUCLEOTIDE SEQUENCE</scope>
    <source>
        <strain evidence="10">BS307-5m-G5</strain>
    </source>
</reference>
<dbReference type="GO" id="GO:0005737">
    <property type="term" value="C:cytoplasm"/>
    <property type="evidence" value="ECO:0007669"/>
    <property type="project" value="UniProtKB-SubCell"/>
</dbReference>
<dbReference type="InterPro" id="IPR008189">
    <property type="entry name" value="rRNA_ssu_MeTfrase_I"/>
</dbReference>
<feature type="domain" description="RsmI HTH" evidence="9">
    <location>
        <begin position="241"/>
        <end position="283"/>
    </location>
</feature>
<dbReference type="Pfam" id="PF23016">
    <property type="entry name" value="RsmI_C"/>
    <property type="match status" value="1"/>
</dbReference>
<keyword evidence="3 6" id="KW-0489">Methyltransferase</keyword>
<keyword evidence="2 6" id="KW-0698">rRNA processing</keyword>
<evidence type="ECO:0000256" key="5">
    <source>
        <dbReference type="ARBA" id="ARBA00022691"/>
    </source>
</evidence>
<dbReference type="InterPro" id="IPR000878">
    <property type="entry name" value="4pyrrol_Mease"/>
</dbReference>
<dbReference type="Gene3D" id="3.30.950.10">
    <property type="entry name" value="Methyltransferase, Cobalt-precorrin-4 Transmethylase, Domain 2"/>
    <property type="match status" value="1"/>
</dbReference>
<evidence type="ECO:0000256" key="2">
    <source>
        <dbReference type="ARBA" id="ARBA00022552"/>
    </source>
</evidence>
<evidence type="ECO:0000259" key="9">
    <source>
        <dbReference type="Pfam" id="PF23016"/>
    </source>
</evidence>
<organism evidence="10 11">
    <name type="scientific">PS1 clade bacterium</name>
    <dbReference type="NCBI Taxonomy" id="2175152"/>
    <lineage>
        <taxon>Bacteria</taxon>
        <taxon>Pseudomonadati</taxon>
        <taxon>Pseudomonadota</taxon>
        <taxon>Alphaproteobacteria</taxon>
        <taxon>PS1 clade</taxon>
    </lineage>
</organism>
<keyword evidence="5 6" id="KW-0949">S-adenosyl-L-methionine</keyword>
<comment type="caution">
    <text evidence="10">The sequence shown here is derived from an EMBL/GenBank/DDBJ whole genome shotgun (WGS) entry which is preliminary data.</text>
</comment>
<evidence type="ECO:0000313" key="11">
    <source>
        <dbReference type="Proteomes" id="UP000785783"/>
    </source>
</evidence>
<dbReference type="EC" id="2.1.1.198" evidence="6"/>
<dbReference type="PANTHER" id="PTHR46111">
    <property type="entry name" value="RIBOSOMAL RNA SMALL SUBUNIT METHYLTRANSFERASE I"/>
    <property type="match status" value="1"/>
</dbReference>
<dbReference type="NCBIfam" id="TIGR00096">
    <property type="entry name" value="16S rRNA (cytidine(1402)-2'-O)-methyltransferase"/>
    <property type="match status" value="1"/>
</dbReference>
<gene>
    <name evidence="6 10" type="primary">rsmI</name>
    <name evidence="10" type="ORF">ISQ19_05155</name>
</gene>
<keyword evidence="4 6" id="KW-0808">Transferase</keyword>
<dbReference type="InterPro" id="IPR053910">
    <property type="entry name" value="RsmI_HTH"/>
</dbReference>
<comment type="similarity">
    <text evidence="6">Belongs to the methyltransferase superfamily. RsmI family.</text>
</comment>
<name>A0A937HIH2_9PROT</name>
<dbReference type="PIRSF" id="PIRSF005917">
    <property type="entry name" value="MTase_YraL"/>
    <property type="match status" value="1"/>
</dbReference>
<sequence length="306" mass="32529">MSASQKSGSGPLDAGLYIVATPLGHARDISLRALDVLGAADLILCEDTRTSAKLLSLYGIQTQTAAYHEHNGAQTRLKILARLGNGERVALISDAGTPLISDPGMKLVRMARDAGHNIVAIPGASAPIAALSIAGLPSDRFTFAGFLPPKSAARQKALEGLKGARGGTLIVFEAARRLTALLHDIEAVYGAVDVCVARELTKKFEEVRRGTPDQLRAHFNDHKPRGEITVLIAPPTETAPEVEDIDAMLADAMATLSRRDAVQAVADMTGQSRREIYARALALDTQKEEAENAASQTAAKPQNKDR</sequence>
<evidence type="ECO:0000256" key="4">
    <source>
        <dbReference type="ARBA" id="ARBA00022679"/>
    </source>
</evidence>
<comment type="subcellular location">
    <subcellularLocation>
        <location evidence="6">Cytoplasm</location>
    </subcellularLocation>
</comment>
<comment type="function">
    <text evidence="6">Catalyzes the 2'-O-methylation of the ribose of cytidine 1402 (C1402) in 16S rRNA.</text>
</comment>
<dbReference type="PANTHER" id="PTHR46111:SF1">
    <property type="entry name" value="RIBOSOMAL RNA SMALL SUBUNIT METHYLTRANSFERASE I"/>
    <property type="match status" value="1"/>
</dbReference>
<dbReference type="GO" id="GO:0070677">
    <property type="term" value="F:rRNA (cytosine-2'-O-)-methyltransferase activity"/>
    <property type="evidence" value="ECO:0007669"/>
    <property type="project" value="UniProtKB-UniRule"/>
</dbReference>
<proteinExistence type="inferred from homology"/>
<dbReference type="FunFam" id="3.40.1010.10:FF:000007">
    <property type="entry name" value="Ribosomal RNA small subunit methyltransferase I"/>
    <property type="match status" value="1"/>
</dbReference>
<dbReference type="EMBL" id="JADHOK010000066">
    <property type="protein sequence ID" value="MBL6762067.1"/>
    <property type="molecule type" value="Genomic_DNA"/>
</dbReference>
<protein>
    <recommendedName>
        <fullName evidence="6">Ribosomal RNA small subunit methyltransferase I</fullName>
        <ecNumber evidence="6">2.1.1.198</ecNumber>
    </recommendedName>
    <alternativeName>
        <fullName evidence="6">16S rRNA 2'-O-ribose C1402 methyltransferase</fullName>
    </alternativeName>
    <alternativeName>
        <fullName evidence="6">rRNA (cytidine-2'-O-)-methyltransferase RsmI</fullName>
    </alternativeName>
</protein>
<evidence type="ECO:0000313" key="10">
    <source>
        <dbReference type="EMBL" id="MBL6762067.1"/>
    </source>
</evidence>
<evidence type="ECO:0000256" key="3">
    <source>
        <dbReference type="ARBA" id="ARBA00022603"/>
    </source>
</evidence>
<evidence type="ECO:0000256" key="7">
    <source>
        <dbReference type="SAM" id="MobiDB-lite"/>
    </source>
</evidence>
<evidence type="ECO:0000256" key="1">
    <source>
        <dbReference type="ARBA" id="ARBA00022490"/>
    </source>
</evidence>
<accession>A0A937HIH2</accession>
<evidence type="ECO:0000259" key="8">
    <source>
        <dbReference type="Pfam" id="PF00590"/>
    </source>
</evidence>
<feature type="domain" description="Tetrapyrrole methylase" evidence="8">
    <location>
        <begin position="16"/>
        <end position="214"/>
    </location>
</feature>
<dbReference type="FunFam" id="3.30.950.10:FF:000002">
    <property type="entry name" value="Ribosomal RNA small subunit methyltransferase I"/>
    <property type="match status" value="1"/>
</dbReference>
<dbReference type="InterPro" id="IPR018063">
    <property type="entry name" value="SAM_MeTrfase_RsmI_CS"/>
</dbReference>
<comment type="catalytic activity">
    <reaction evidence="6">
        <text>cytidine(1402) in 16S rRNA + S-adenosyl-L-methionine = 2'-O-methylcytidine(1402) in 16S rRNA + S-adenosyl-L-homocysteine + H(+)</text>
        <dbReference type="Rhea" id="RHEA:42924"/>
        <dbReference type="Rhea" id="RHEA-COMP:10285"/>
        <dbReference type="Rhea" id="RHEA-COMP:10286"/>
        <dbReference type="ChEBI" id="CHEBI:15378"/>
        <dbReference type="ChEBI" id="CHEBI:57856"/>
        <dbReference type="ChEBI" id="CHEBI:59789"/>
        <dbReference type="ChEBI" id="CHEBI:74495"/>
        <dbReference type="ChEBI" id="CHEBI:82748"/>
        <dbReference type="EC" id="2.1.1.198"/>
    </reaction>
</comment>
<dbReference type="HAMAP" id="MF_01877">
    <property type="entry name" value="16SrRNA_methyltr_I"/>
    <property type="match status" value="1"/>
</dbReference>
<dbReference type="Proteomes" id="UP000785783">
    <property type="component" value="Unassembled WGS sequence"/>
</dbReference>
<evidence type="ECO:0000256" key="6">
    <source>
        <dbReference type="HAMAP-Rule" id="MF_01877"/>
    </source>
</evidence>
<dbReference type="InterPro" id="IPR014777">
    <property type="entry name" value="4pyrrole_Mease_sub1"/>
</dbReference>
<dbReference type="InterPro" id="IPR014776">
    <property type="entry name" value="4pyrrole_Mease_sub2"/>
</dbReference>
<dbReference type="SUPFAM" id="SSF53790">
    <property type="entry name" value="Tetrapyrrole methylase"/>
    <property type="match status" value="1"/>
</dbReference>
<dbReference type="AlphaFoldDB" id="A0A937HIH2"/>
<dbReference type="Pfam" id="PF00590">
    <property type="entry name" value="TP_methylase"/>
    <property type="match status" value="1"/>
</dbReference>
<dbReference type="CDD" id="cd11648">
    <property type="entry name" value="RsmI"/>
    <property type="match status" value="1"/>
</dbReference>
<dbReference type="Gene3D" id="3.40.1010.10">
    <property type="entry name" value="Cobalt-precorrin-4 Transmethylase, Domain 1"/>
    <property type="match status" value="1"/>
</dbReference>
<feature type="region of interest" description="Disordered" evidence="7">
    <location>
        <begin position="285"/>
        <end position="306"/>
    </location>
</feature>
<dbReference type="InterPro" id="IPR035996">
    <property type="entry name" value="4pyrrol_Methylase_sf"/>
</dbReference>